<evidence type="ECO:0000256" key="4">
    <source>
        <dbReference type="ARBA" id="ARBA00022691"/>
    </source>
</evidence>
<keyword evidence="3 6" id="KW-0808">Transferase</keyword>
<dbReference type="RefSeq" id="WP_115346320.1">
    <property type="nucleotide sequence ID" value="NZ_UGPG01000001.1"/>
</dbReference>
<dbReference type="AlphaFoldDB" id="A0A378MIY9"/>
<organism evidence="8 9">
    <name type="scientific">Listeria grayi</name>
    <name type="common">Listeria murrayi</name>
    <dbReference type="NCBI Taxonomy" id="1641"/>
    <lineage>
        <taxon>Bacteria</taxon>
        <taxon>Bacillati</taxon>
        <taxon>Bacillota</taxon>
        <taxon>Bacilli</taxon>
        <taxon>Bacillales</taxon>
        <taxon>Listeriaceae</taxon>
        <taxon>Listeria</taxon>
    </lineage>
</organism>
<dbReference type="InterPro" id="IPR014776">
    <property type="entry name" value="4pyrrole_Mease_sub2"/>
</dbReference>
<dbReference type="InterPro" id="IPR035996">
    <property type="entry name" value="4pyrrol_Methylase_sf"/>
</dbReference>
<dbReference type="Proteomes" id="UP000254879">
    <property type="component" value="Unassembled WGS sequence"/>
</dbReference>
<reference evidence="8 9" key="1">
    <citation type="submission" date="2018-06" db="EMBL/GenBank/DDBJ databases">
        <authorList>
            <consortium name="Pathogen Informatics"/>
            <person name="Doyle S."/>
        </authorList>
    </citation>
    <scope>NUCLEOTIDE SEQUENCE [LARGE SCALE GENOMIC DNA]</scope>
    <source>
        <strain evidence="9">NCTC 10815</strain>
    </source>
</reference>
<evidence type="ECO:0000313" key="8">
    <source>
        <dbReference type="EMBL" id="STY45446.1"/>
    </source>
</evidence>
<evidence type="ECO:0000256" key="3">
    <source>
        <dbReference type="ARBA" id="ARBA00022679"/>
    </source>
</evidence>
<dbReference type="CDD" id="cd11642">
    <property type="entry name" value="SUMT"/>
    <property type="match status" value="1"/>
</dbReference>
<name>A0A378MIY9_LISGR</name>
<dbReference type="PANTHER" id="PTHR45790">
    <property type="entry name" value="SIROHEME SYNTHASE-RELATED"/>
    <property type="match status" value="1"/>
</dbReference>
<evidence type="ECO:0000259" key="7">
    <source>
        <dbReference type="Pfam" id="PF00590"/>
    </source>
</evidence>
<feature type="domain" description="Tetrapyrrole methylase" evidence="7">
    <location>
        <begin position="4"/>
        <end position="206"/>
    </location>
</feature>
<dbReference type="PROSITE" id="PS00839">
    <property type="entry name" value="SUMT_1"/>
    <property type="match status" value="1"/>
</dbReference>
<evidence type="ECO:0000313" key="9">
    <source>
        <dbReference type="Proteomes" id="UP000254879"/>
    </source>
</evidence>
<evidence type="ECO:0000256" key="1">
    <source>
        <dbReference type="ARBA" id="ARBA00012162"/>
    </source>
</evidence>
<dbReference type="InterPro" id="IPR000878">
    <property type="entry name" value="4pyrrol_Mease"/>
</dbReference>
<keyword evidence="2 6" id="KW-0489">Methyltransferase</keyword>
<comment type="similarity">
    <text evidence="6">Belongs to the precorrin methyltransferase family.</text>
</comment>
<dbReference type="PANTHER" id="PTHR45790:SF3">
    <property type="entry name" value="S-ADENOSYL-L-METHIONINE-DEPENDENT UROPORPHYRINOGEN III METHYLTRANSFERASE, CHLOROPLASTIC"/>
    <property type="match status" value="1"/>
</dbReference>
<evidence type="ECO:0000256" key="2">
    <source>
        <dbReference type="ARBA" id="ARBA00022603"/>
    </source>
</evidence>
<accession>A0A378MIY9</accession>
<keyword evidence="4" id="KW-0949">S-adenosyl-L-methionine</keyword>
<keyword evidence="5" id="KW-0627">Porphyrin biosynthesis</keyword>
<dbReference type="GO" id="GO:0004851">
    <property type="term" value="F:uroporphyrin-III C-methyltransferase activity"/>
    <property type="evidence" value="ECO:0007669"/>
    <property type="project" value="UniProtKB-EC"/>
</dbReference>
<dbReference type="GO" id="GO:0019354">
    <property type="term" value="P:siroheme biosynthetic process"/>
    <property type="evidence" value="ECO:0007669"/>
    <property type="project" value="InterPro"/>
</dbReference>
<dbReference type="FunFam" id="3.40.1010.10:FF:000001">
    <property type="entry name" value="Siroheme synthase"/>
    <property type="match status" value="1"/>
</dbReference>
<dbReference type="InterPro" id="IPR014777">
    <property type="entry name" value="4pyrrole_Mease_sub1"/>
</dbReference>
<protein>
    <recommendedName>
        <fullName evidence="1">uroporphyrinogen-III C-methyltransferase</fullName>
        <ecNumber evidence="1">2.1.1.107</ecNumber>
    </recommendedName>
</protein>
<evidence type="ECO:0000256" key="6">
    <source>
        <dbReference type="RuleBase" id="RU003960"/>
    </source>
</evidence>
<dbReference type="InterPro" id="IPR050161">
    <property type="entry name" value="Siro_Cobalamin_biosynth"/>
</dbReference>
<dbReference type="GO" id="GO:0032259">
    <property type="term" value="P:methylation"/>
    <property type="evidence" value="ECO:0007669"/>
    <property type="project" value="UniProtKB-KW"/>
</dbReference>
<evidence type="ECO:0000256" key="5">
    <source>
        <dbReference type="ARBA" id="ARBA00023244"/>
    </source>
</evidence>
<dbReference type="EMBL" id="UGPG01000001">
    <property type="protein sequence ID" value="STY45446.1"/>
    <property type="molecule type" value="Genomic_DNA"/>
</dbReference>
<dbReference type="NCBIfam" id="NF004790">
    <property type="entry name" value="PRK06136.1"/>
    <property type="match status" value="1"/>
</dbReference>
<dbReference type="InterPro" id="IPR003043">
    <property type="entry name" value="Uropor_MeTrfase_CS"/>
</dbReference>
<dbReference type="Pfam" id="PF00590">
    <property type="entry name" value="TP_methylase"/>
    <property type="match status" value="1"/>
</dbReference>
<dbReference type="PROSITE" id="PS00840">
    <property type="entry name" value="SUMT_2"/>
    <property type="match status" value="1"/>
</dbReference>
<dbReference type="Gene3D" id="3.40.1010.10">
    <property type="entry name" value="Cobalt-precorrin-4 Transmethylase, Domain 1"/>
    <property type="match status" value="1"/>
</dbReference>
<dbReference type="Gene3D" id="3.30.950.10">
    <property type="entry name" value="Methyltransferase, Cobalt-precorrin-4 Transmethylase, Domain 2"/>
    <property type="match status" value="1"/>
</dbReference>
<dbReference type="NCBIfam" id="TIGR01469">
    <property type="entry name" value="cobA_cysG_Cterm"/>
    <property type="match status" value="1"/>
</dbReference>
<dbReference type="SUPFAM" id="SSF53790">
    <property type="entry name" value="Tetrapyrrole methylase"/>
    <property type="match status" value="1"/>
</dbReference>
<dbReference type="InterPro" id="IPR006366">
    <property type="entry name" value="CobA/CysG_C"/>
</dbReference>
<dbReference type="EC" id="2.1.1.107" evidence="1"/>
<sequence>MTRISLVGAGPGDPELLTIKGRRVIEQADVIIYDRLVNPLLLYLAKADATFIYCGKEPHKHSLRQTKINETIVEQALSGKQVVRLKGGDPAVFGRVGEEMDWINQYGIDYEVIPGITAASAASIYAGIPLTHREHCSHATLATGHRAIDGLPSLQTLDKGTYAFYMGIENLTEICLQIADKKLPVAVIEWGTLGKQKTIIGDVGTIIHKVKAAAIHNPAMILIGDVVQEYHGKSWFEKLPLFGKNYLLVSSKPLRFEQVTSYTEKGAYVWAVATADQRFDTIHQRILHETACWDEIVFLDSEAANLLARLEKRIGVSHSEKGFVG</sequence>
<gene>
    <name evidence="8" type="primary">cysG</name>
    <name evidence="8" type="ORF">NCTC10815_02825</name>
</gene>
<proteinExistence type="inferred from homology"/>